<dbReference type="AlphaFoldDB" id="A0AAV3RTY4"/>
<dbReference type="Proteomes" id="UP001454036">
    <property type="component" value="Unassembled WGS sequence"/>
</dbReference>
<dbReference type="Gene3D" id="3.60.10.10">
    <property type="entry name" value="Endonuclease/exonuclease/phosphatase"/>
    <property type="match status" value="1"/>
</dbReference>
<comment type="caution">
    <text evidence="2">The sequence shown here is derived from an EMBL/GenBank/DDBJ whole genome shotgun (WGS) entry which is preliminary data.</text>
</comment>
<dbReference type="PANTHER" id="PTHR33116:SF66">
    <property type="entry name" value="REVERSE TRANSCRIPTASE ZINC-BINDING DOMAIN-CONTAINING PROTEIN"/>
    <property type="match status" value="1"/>
</dbReference>
<dbReference type="Pfam" id="PF13966">
    <property type="entry name" value="zf-RVT"/>
    <property type="match status" value="1"/>
</dbReference>
<reference evidence="2 3" key="1">
    <citation type="submission" date="2024-01" db="EMBL/GenBank/DDBJ databases">
        <title>The complete chloroplast genome sequence of Lithospermum erythrorhizon: insights into the phylogenetic relationship among Boraginaceae species and the maternal lineages of purple gromwells.</title>
        <authorList>
            <person name="Okada T."/>
            <person name="Watanabe K."/>
        </authorList>
    </citation>
    <scope>NUCLEOTIDE SEQUENCE [LARGE SCALE GENOMIC DNA]</scope>
</reference>
<evidence type="ECO:0000313" key="3">
    <source>
        <dbReference type="Proteomes" id="UP001454036"/>
    </source>
</evidence>
<sequence>MEQHVLCKVVVLGLSDFYLTRVYGANVYGDRSALWKSLVDNRVVGAPWVIAGDFNIFKDPNHFKGGKLPENVAMEEFKSCIDELDVTELAGHGYVHVQPPEVSDHCLLSIHLKNDIVNGPKSFKYHRFWEEHPGYTDLIRCCWEGYDEDGSDLDGLIGRLRKVKEGLNELNRSSFVDISGKVHQCVEELREVQEQIYNGDVNSELMCKERNLMEVFVRSVVAYTQRHKISMIEDLDGVCHKDPVQVEEVIVQFYRDLFTSKGSMKEEHRGIIKRTVTARVPEEYWNQLVAVPGLEEVRKAFHVMASGKSPGPDGFSADFYKHNWGVVNGEVYKAVVPLRAKLSEVEWGMPGARRQTVRLMQSLLWADVRYGKDTVSWGEWLWSSCGIPKFAFIVWLLLQNRLSTKDRLCHWGMEVDPHCVLCGGLESHDHLFFECSYTAQVWRLILQRLGEYRGAMSWAQERLWVEGTMGGRSFKQRIKQVAFVSAVAVLWEERNLRCFQGTSRECSRVV</sequence>
<feature type="domain" description="Reverse transcriptase zinc-binding" evidence="1">
    <location>
        <begin position="364"/>
        <end position="442"/>
    </location>
</feature>
<dbReference type="EMBL" id="BAABME010011440">
    <property type="protein sequence ID" value="GAA0183767.1"/>
    <property type="molecule type" value="Genomic_DNA"/>
</dbReference>
<gene>
    <name evidence="2" type="ORF">LIER_31121</name>
</gene>
<dbReference type="PANTHER" id="PTHR33116">
    <property type="entry name" value="REVERSE TRANSCRIPTASE ZINC-BINDING DOMAIN-CONTAINING PROTEIN-RELATED-RELATED"/>
    <property type="match status" value="1"/>
</dbReference>
<organism evidence="2 3">
    <name type="scientific">Lithospermum erythrorhizon</name>
    <name type="common">Purple gromwell</name>
    <name type="synonym">Lithospermum officinale var. erythrorhizon</name>
    <dbReference type="NCBI Taxonomy" id="34254"/>
    <lineage>
        <taxon>Eukaryota</taxon>
        <taxon>Viridiplantae</taxon>
        <taxon>Streptophyta</taxon>
        <taxon>Embryophyta</taxon>
        <taxon>Tracheophyta</taxon>
        <taxon>Spermatophyta</taxon>
        <taxon>Magnoliopsida</taxon>
        <taxon>eudicotyledons</taxon>
        <taxon>Gunneridae</taxon>
        <taxon>Pentapetalae</taxon>
        <taxon>asterids</taxon>
        <taxon>lamiids</taxon>
        <taxon>Boraginales</taxon>
        <taxon>Boraginaceae</taxon>
        <taxon>Boraginoideae</taxon>
        <taxon>Lithospermeae</taxon>
        <taxon>Lithospermum</taxon>
    </lineage>
</organism>
<dbReference type="SUPFAM" id="SSF56219">
    <property type="entry name" value="DNase I-like"/>
    <property type="match status" value="1"/>
</dbReference>
<protein>
    <recommendedName>
        <fullName evidence="1">Reverse transcriptase zinc-binding domain-containing protein</fullName>
    </recommendedName>
</protein>
<accession>A0AAV3RTY4</accession>
<dbReference type="InterPro" id="IPR026960">
    <property type="entry name" value="RVT-Znf"/>
</dbReference>
<name>A0AAV3RTY4_LITER</name>
<evidence type="ECO:0000259" key="1">
    <source>
        <dbReference type="Pfam" id="PF13966"/>
    </source>
</evidence>
<dbReference type="InterPro" id="IPR036691">
    <property type="entry name" value="Endo/exonu/phosph_ase_sf"/>
</dbReference>
<proteinExistence type="predicted"/>
<evidence type="ECO:0000313" key="2">
    <source>
        <dbReference type="EMBL" id="GAA0183767.1"/>
    </source>
</evidence>
<keyword evidence="3" id="KW-1185">Reference proteome</keyword>